<dbReference type="GO" id="GO:0003841">
    <property type="term" value="F:1-acylglycerol-3-phosphate O-acyltransferase activity"/>
    <property type="evidence" value="ECO:0007669"/>
    <property type="project" value="TreeGrafter"/>
</dbReference>
<dbReference type="PATRIC" id="fig|1341157.4.peg.1671"/>
<dbReference type="SUPFAM" id="SSF69593">
    <property type="entry name" value="Glycerol-3-phosphate (1)-acyltransferase"/>
    <property type="match status" value="1"/>
</dbReference>
<dbReference type="Proteomes" id="UP000019365">
    <property type="component" value="Unassembled WGS sequence"/>
</dbReference>
<keyword evidence="1" id="KW-0808">Transferase</keyword>
<dbReference type="OrthoDB" id="9803035at2"/>
<evidence type="ECO:0000313" key="5">
    <source>
        <dbReference type="Proteomes" id="UP000019365"/>
    </source>
</evidence>
<proteinExistence type="predicted"/>
<dbReference type="EMBL" id="ATAX01000024">
    <property type="protein sequence ID" value="EWM53646.1"/>
    <property type="molecule type" value="Genomic_DNA"/>
</dbReference>
<comment type="caution">
    <text evidence="4">The sequence shown here is derived from an EMBL/GenBank/DDBJ whole genome shotgun (WGS) entry which is preliminary data.</text>
</comment>
<keyword evidence="5" id="KW-1185">Reference proteome</keyword>
<organism evidence="4 5">
    <name type="scientific">Ruminococcus flavefaciens 007c</name>
    <dbReference type="NCBI Taxonomy" id="1341157"/>
    <lineage>
        <taxon>Bacteria</taxon>
        <taxon>Bacillati</taxon>
        <taxon>Bacillota</taxon>
        <taxon>Clostridia</taxon>
        <taxon>Eubacteriales</taxon>
        <taxon>Oscillospiraceae</taxon>
        <taxon>Ruminococcus</taxon>
    </lineage>
</organism>
<protein>
    <recommendedName>
        <fullName evidence="3">Phospholipid/glycerol acyltransferase domain-containing protein</fullName>
    </recommendedName>
</protein>
<evidence type="ECO:0000256" key="2">
    <source>
        <dbReference type="ARBA" id="ARBA00023315"/>
    </source>
</evidence>
<feature type="domain" description="Phospholipid/glycerol acyltransferase" evidence="3">
    <location>
        <begin position="40"/>
        <end position="153"/>
    </location>
</feature>
<dbReference type="GO" id="GO:0006654">
    <property type="term" value="P:phosphatidic acid biosynthetic process"/>
    <property type="evidence" value="ECO:0007669"/>
    <property type="project" value="TreeGrafter"/>
</dbReference>
<dbReference type="CDD" id="cd07989">
    <property type="entry name" value="LPLAT_AGPAT-like"/>
    <property type="match status" value="1"/>
</dbReference>
<name>W7UES0_RUMFL</name>
<dbReference type="SMART" id="SM00563">
    <property type="entry name" value="PlsC"/>
    <property type="match status" value="1"/>
</dbReference>
<dbReference type="InterPro" id="IPR002123">
    <property type="entry name" value="Plipid/glycerol_acylTrfase"/>
</dbReference>
<dbReference type="PANTHER" id="PTHR10434">
    <property type="entry name" value="1-ACYL-SN-GLYCEROL-3-PHOSPHATE ACYLTRANSFERASE"/>
    <property type="match status" value="1"/>
</dbReference>
<dbReference type="RefSeq" id="WP_037299068.1">
    <property type="nucleotide sequence ID" value="NZ_ATAX01000024.1"/>
</dbReference>
<dbReference type="AlphaFoldDB" id="W7UES0"/>
<dbReference type="Pfam" id="PF01553">
    <property type="entry name" value="Acyltransferase"/>
    <property type="match status" value="1"/>
</dbReference>
<gene>
    <name evidence="4" type="ORF">RF007C_06190</name>
</gene>
<accession>W7UES0</accession>
<evidence type="ECO:0000256" key="1">
    <source>
        <dbReference type="ARBA" id="ARBA00022679"/>
    </source>
</evidence>
<dbReference type="eggNOG" id="COG0204">
    <property type="taxonomic scope" value="Bacteria"/>
</dbReference>
<evidence type="ECO:0000259" key="3">
    <source>
        <dbReference type="SMART" id="SM00563"/>
    </source>
</evidence>
<reference evidence="4 5" key="1">
    <citation type="journal article" date="2014" name="PLoS ONE">
        <title>Rumen cellulosomics: divergent fiber-degrading strategies revealed by comparative genome-wide analysis of six ruminococcal strains.</title>
        <authorList>
            <person name="Dassa B."/>
            <person name="Borovok I."/>
            <person name="Ruimy-Israeli V."/>
            <person name="Lamed R."/>
            <person name="Flint H.J."/>
            <person name="Duncan S.H."/>
            <person name="Henrissat B."/>
            <person name="Coutinho P."/>
            <person name="Morrison M."/>
            <person name="Mosoni P."/>
            <person name="Yeoman C.J."/>
            <person name="White B.A."/>
            <person name="Bayer E.A."/>
        </authorList>
    </citation>
    <scope>NUCLEOTIDE SEQUENCE [LARGE SCALE GENOMIC DNA]</scope>
    <source>
        <strain evidence="4 5">007c</strain>
    </source>
</reference>
<evidence type="ECO:0000313" key="4">
    <source>
        <dbReference type="EMBL" id="EWM53646.1"/>
    </source>
</evidence>
<dbReference type="PANTHER" id="PTHR10434:SF11">
    <property type="entry name" value="1-ACYL-SN-GLYCEROL-3-PHOSPHATE ACYLTRANSFERASE"/>
    <property type="match status" value="1"/>
</dbReference>
<sequence>MKKENKLIYRGLRLIFKPLFHILFRPVIIGRENIPSDGAAVLAGNHKHAFDPIFVDVCTKRIVCTLAKKELHDGKFGFIFRGAGTIPVDLHSARNPDALDAAVRALKEGEIVNVSPEAKRNNTSELLLPFKFGAAVMSYRTGAPVIPYAISGKYKPFRGRVTIKIGSPVYPAGKDTDTINREIYNSVAELLMKIMPQDELKSKRFSSYDEWRTEYEKTS</sequence>
<keyword evidence="2" id="KW-0012">Acyltransferase</keyword>